<name>A0A2I2GMW3_9EURO</name>
<comment type="function">
    <text evidence="7">Telomerase is a ribonucleoprotein enzyme essential for the replication of chromosome termini in most eukaryotes. It elongates telomeres. It is a reverse transcriptase that adds simple sequence repeats to chromosome ends by copying a template sequence within the RNA component of the enzyme.</text>
</comment>
<dbReference type="GO" id="GO:0003720">
    <property type="term" value="F:telomerase activity"/>
    <property type="evidence" value="ECO:0007669"/>
    <property type="project" value="InterPro"/>
</dbReference>
<dbReference type="AlphaFoldDB" id="A0A2I2GMW3"/>
<evidence type="ECO:0000256" key="3">
    <source>
        <dbReference type="ARBA" id="ARBA00022723"/>
    </source>
</evidence>
<evidence type="ECO:0000259" key="9">
    <source>
        <dbReference type="Pfam" id="PF12009"/>
    </source>
</evidence>
<dbReference type="Pfam" id="PF12009">
    <property type="entry name" value="Telomerase_RBD"/>
    <property type="match status" value="1"/>
</dbReference>
<keyword evidence="1 7" id="KW-0808">Transferase</keyword>
<gene>
    <name evidence="10" type="ORF">P170DRAFT_397369</name>
</gene>
<keyword evidence="3 7" id="KW-0479">Metal-binding</keyword>
<feature type="domain" description="Telomerase ribonucleoprotein complex - RNA-binding" evidence="9">
    <location>
        <begin position="63"/>
        <end position="120"/>
    </location>
</feature>
<evidence type="ECO:0000256" key="5">
    <source>
        <dbReference type="ARBA" id="ARBA00022918"/>
    </source>
</evidence>
<dbReference type="RefSeq" id="XP_024709517.1">
    <property type="nucleotide sequence ID" value="XM_024846170.1"/>
</dbReference>
<dbReference type="GO" id="GO:0000781">
    <property type="term" value="C:chromosome, telomeric region"/>
    <property type="evidence" value="ECO:0007669"/>
    <property type="project" value="UniProtKB-SubCell"/>
</dbReference>
<evidence type="ECO:0000313" key="10">
    <source>
        <dbReference type="EMBL" id="PLB54215.1"/>
    </source>
</evidence>
<keyword evidence="7" id="KW-0158">Chromosome</keyword>
<reference evidence="10 11" key="1">
    <citation type="submission" date="2016-12" db="EMBL/GenBank/DDBJ databases">
        <title>The genomes of Aspergillus section Nigri reveals drivers in fungal speciation.</title>
        <authorList>
            <consortium name="DOE Joint Genome Institute"/>
            <person name="Vesth T.C."/>
            <person name="Nybo J."/>
            <person name="Theobald S."/>
            <person name="Brandl J."/>
            <person name="Frisvad J.C."/>
            <person name="Nielsen K.F."/>
            <person name="Lyhne E.K."/>
            <person name="Kogle M.E."/>
            <person name="Kuo A."/>
            <person name="Riley R."/>
            <person name="Clum A."/>
            <person name="Nolan M."/>
            <person name="Lipzen A."/>
            <person name="Salamov A."/>
            <person name="Henrissat B."/>
            <person name="Wiebenga A."/>
            <person name="De Vries R.P."/>
            <person name="Grigoriev I.V."/>
            <person name="Mortensen U.H."/>
            <person name="Andersen M.R."/>
            <person name="Baker S.E."/>
        </authorList>
    </citation>
    <scope>NUCLEOTIDE SEQUENCE [LARGE SCALE GENOMIC DNA]</scope>
    <source>
        <strain evidence="10 11">IBT 23096</strain>
    </source>
</reference>
<sequence length="120" mass="12951">MSRDLKSSGAENLITQPAGPGCVLPSTVAETNGDLNTVDVQKPKSNIPKPKLSLTDYATPSSSVSAFCRAVLRKLVSPQWYGVGQQGKSNQGIILKHVDRFVRMRRSESLSIHEICGGIK</sequence>
<keyword evidence="7" id="KW-0539">Nucleus</keyword>
<dbReference type="VEuPathDB" id="FungiDB:P170DRAFT_397369"/>
<keyword evidence="2 7" id="KW-0548">Nucleotidyltransferase</keyword>
<evidence type="ECO:0000313" key="11">
    <source>
        <dbReference type="Proteomes" id="UP000234275"/>
    </source>
</evidence>
<dbReference type="GO" id="GO:0046872">
    <property type="term" value="F:metal ion binding"/>
    <property type="evidence" value="ECO:0007669"/>
    <property type="project" value="UniProtKB-KW"/>
</dbReference>
<protein>
    <recommendedName>
        <fullName evidence="7">Telomerase reverse transcriptase</fullName>
        <ecNumber evidence="7">2.7.7.49</ecNumber>
    </recommendedName>
    <alternativeName>
        <fullName evidence="7">Telomerase catalytic subunit</fullName>
    </alternativeName>
</protein>
<dbReference type="InterPro" id="IPR021891">
    <property type="entry name" value="Telomerase_RBD"/>
</dbReference>
<evidence type="ECO:0000256" key="4">
    <source>
        <dbReference type="ARBA" id="ARBA00022842"/>
    </source>
</evidence>
<dbReference type="GO" id="GO:0070034">
    <property type="term" value="F:telomerase RNA binding"/>
    <property type="evidence" value="ECO:0007669"/>
    <property type="project" value="TreeGrafter"/>
</dbReference>
<evidence type="ECO:0000256" key="1">
    <source>
        <dbReference type="ARBA" id="ARBA00022679"/>
    </source>
</evidence>
<dbReference type="STRING" id="1392250.A0A2I2GMW3"/>
<evidence type="ECO:0000256" key="6">
    <source>
        <dbReference type="ARBA" id="ARBA00048173"/>
    </source>
</evidence>
<dbReference type="GO" id="GO:0042162">
    <property type="term" value="F:telomeric DNA binding"/>
    <property type="evidence" value="ECO:0007669"/>
    <property type="project" value="TreeGrafter"/>
</dbReference>
<dbReference type="InterPro" id="IPR003545">
    <property type="entry name" value="Telomerase_RT"/>
</dbReference>
<feature type="non-terminal residue" evidence="10">
    <location>
        <position position="120"/>
    </location>
</feature>
<feature type="region of interest" description="Disordered" evidence="8">
    <location>
        <begin position="1"/>
        <end position="20"/>
    </location>
</feature>
<comment type="similarity">
    <text evidence="7">Belongs to the reverse transcriptase family. Telomerase subfamily.</text>
</comment>
<comment type="subcellular location">
    <subcellularLocation>
        <location evidence="7">Nucleus</location>
    </subcellularLocation>
    <subcellularLocation>
        <location evidence="7">Chromosome</location>
        <location evidence="7">Telomere</location>
    </subcellularLocation>
</comment>
<dbReference type="GO" id="GO:0007004">
    <property type="term" value="P:telomere maintenance via telomerase"/>
    <property type="evidence" value="ECO:0007669"/>
    <property type="project" value="TreeGrafter"/>
</dbReference>
<keyword evidence="5 7" id="KW-0695">RNA-directed DNA polymerase</keyword>
<keyword evidence="7" id="KW-0779">Telomere</keyword>
<dbReference type="GO" id="GO:0000333">
    <property type="term" value="C:telomerase catalytic core complex"/>
    <property type="evidence" value="ECO:0007669"/>
    <property type="project" value="TreeGrafter"/>
</dbReference>
<dbReference type="OrthoDB" id="289721at2759"/>
<keyword evidence="11" id="KW-1185">Reference proteome</keyword>
<dbReference type="PANTHER" id="PTHR12066:SF0">
    <property type="entry name" value="TELOMERASE REVERSE TRANSCRIPTASE"/>
    <property type="match status" value="1"/>
</dbReference>
<comment type="catalytic activity">
    <reaction evidence="6 7">
        <text>DNA(n) + a 2'-deoxyribonucleoside 5'-triphosphate = DNA(n+1) + diphosphate</text>
        <dbReference type="Rhea" id="RHEA:22508"/>
        <dbReference type="Rhea" id="RHEA-COMP:17339"/>
        <dbReference type="Rhea" id="RHEA-COMP:17340"/>
        <dbReference type="ChEBI" id="CHEBI:33019"/>
        <dbReference type="ChEBI" id="CHEBI:61560"/>
        <dbReference type="ChEBI" id="CHEBI:173112"/>
        <dbReference type="EC" id="2.7.7.49"/>
    </reaction>
</comment>
<accession>A0A2I2GMW3</accession>
<proteinExistence type="inferred from homology"/>
<organism evidence="10 11">
    <name type="scientific">Aspergillus steynii IBT 23096</name>
    <dbReference type="NCBI Taxonomy" id="1392250"/>
    <lineage>
        <taxon>Eukaryota</taxon>
        <taxon>Fungi</taxon>
        <taxon>Dikarya</taxon>
        <taxon>Ascomycota</taxon>
        <taxon>Pezizomycotina</taxon>
        <taxon>Eurotiomycetes</taxon>
        <taxon>Eurotiomycetidae</taxon>
        <taxon>Eurotiales</taxon>
        <taxon>Aspergillaceae</taxon>
        <taxon>Aspergillus</taxon>
        <taxon>Aspergillus subgen. Circumdati</taxon>
    </lineage>
</organism>
<comment type="caution">
    <text evidence="10">The sequence shown here is derived from an EMBL/GenBank/DDBJ whole genome shotgun (WGS) entry which is preliminary data.</text>
</comment>
<dbReference type="EMBL" id="MSFO01000001">
    <property type="protein sequence ID" value="PLB54215.1"/>
    <property type="molecule type" value="Genomic_DNA"/>
</dbReference>
<evidence type="ECO:0000256" key="2">
    <source>
        <dbReference type="ARBA" id="ARBA00022695"/>
    </source>
</evidence>
<evidence type="ECO:0000256" key="8">
    <source>
        <dbReference type="SAM" id="MobiDB-lite"/>
    </source>
</evidence>
<dbReference type="PANTHER" id="PTHR12066">
    <property type="entry name" value="TELOMERASE REVERSE TRANSCRIPTASE"/>
    <property type="match status" value="1"/>
</dbReference>
<dbReference type="Gene3D" id="1.10.132.70">
    <property type="match status" value="1"/>
</dbReference>
<keyword evidence="4 7" id="KW-0460">Magnesium</keyword>
<dbReference type="Proteomes" id="UP000234275">
    <property type="component" value="Unassembled WGS sequence"/>
</dbReference>
<dbReference type="EC" id="2.7.7.49" evidence="7"/>
<evidence type="ECO:0000256" key="7">
    <source>
        <dbReference type="RuleBase" id="RU365061"/>
    </source>
</evidence>
<dbReference type="GeneID" id="36553869"/>